<evidence type="ECO:0000313" key="3">
    <source>
        <dbReference type="Proteomes" id="UP001159428"/>
    </source>
</evidence>
<sequence>MEGSCSFESLVGTPCSFDRRDKHRSTEIVPLSLCNKDVTGHRSTWSFSGIESETDLILARIGIFSVTSRDLSSFNICPFHRSELGIGWRRNSYSNSCQVPKEIANHIERRGKPVKADRGVGKNISAYIHQQTGTLIPVGSVVMASILVLLFYIRGTRSSRDKLNKFLASRDISPVRSQLKMPWDMASDRTQRFHIRKAKQVVDAALEEIAPQDTEKLWISLVHSKVAAQQTSDEAIDFKLADALAERYKNAGHWGSRRQILSIMADKMDFETLQNWLPGLTRYSRFYHEKILCNANDRLIYTKFIQMCADKGTKYQTFRGCFLFRSGLKQPTKEGRAPSKRLVHASMRSSVPDHCRAYALSDPGDQDYLLDCDHDHEDRCDRCSQLALVVTEIKETLEASNCSNDTKDELNFVIVQSKQNINAWMSHLLRVMLQLQSVYLRQDNAGCYHCSLSIVTARQHDEECLRAWKAYKIGPGKLVPYSKFNCPSELPSLSSSSDNSVKVNFVPIRRRIKKPTADLKDDQNDGKDDDDNDIDDDYKPKDALFSWGCTKSYQRYSSLLNHIECGLHKRSLECETLYDRAIMGYASRLEQGATAIPELGLDKEVRITAYSAPSLPMGWALKCSRARGARFSTKQKEYLSAKFQIGERTGLKANPASVATAMWKAKDVNGERLFDSTEFLTAQQVASFFSRLAAKKTTDEDTEDDDEDGDHTAHLQR</sequence>
<accession>A0AAU9XSE0</accession>
<feature type="region of interest" description="Disordered" evidence="1">
    <location>
        <begin position="516"/>
        <end position="535"/>
    </location>
</feature>
<feature type="compositionally biased region" description="Acidic residues" evidence="1">
    <location>
        <begin position="700"/>
        <end position="709"/>
    </location>
</feature>
<keyword evidence="3" id="KW-1185">Reference proteome</keyword>
<feature type="compositionally biased region" description="Basic and acidic residues" evidence="1">
    <location>
        <begin position="516"/>
        <end position="526"/>
    </location>
</feature>
<protein>
    <submittedName>
        <fullName evidence="2">Uncharacterized protein</fullName>
    </submittedName>
</protein>
<gene>
    <name evidence="2" type="ORF">PMEA_00030009</name>
</gene>
<organism evidence="2 3">
    <name type="scientific">Pocillopora meandrina</name>
    <dbReference type="NCBI Taxonomy" id="46732"/>
    <lineage>
        <taxon>Eukaryota</taxon>
        <taxon>Metazoa</taxon>
        <taxon>Cnidaria</taxon>
        <taxon>Anthozoa</taxon>
        <taxon>Hexacorallia</taxon>
        <taxon>Scleractinia</taxon>
        <taxon>Astrocoeniina</taxon>
        <taxon>Pocilloporidae</taxon>
        <taxon>Pocillopora</taxon>
    </lineage>
</organism>
<dbReference type="PANTHER" id="PTHR33845:SF1">
    <property type="entry name" value="C2H2-TYPE DOMAIN-CONTAINING PROTEIN"/>
    <property type="match status" value="1"/>
</dbReference>
<dbReference type="AlphaFoldDB" id="A0AAU9XSE0"/>
<dbReference type="PANTHER" id="PTHR33845">
    <property type="entry name" value="C2H2-TYPE DOMAIN-CONTAINING PROTEIN"/>
    <property type="match status" value="1"/>
</dbReference>
<proteinExistence type="predicted"/>
<comment type="caution">
    <text evidence="2">The sequence shown here is derived from an EMBL/GenBank/DDBJ whole genome shotgun (WGS) entry which is preliminary data.</text>
</comment>
<name>A0AAU9XSE0_9CNID</name>
<dbReference type="EMBL" id="CALNXJ010000064">
    <property type="protein sequence ID" value="CAH3157479.1"/>
    <property type="molecule type" value="Genomic_DNA"/>
</dbReference>
<dbReference type="Proteomes" id="UP001159428">
    <property type="component" value="Unassembled WGS sequence"/>
</dbReference>
<feature type="region of interest" description="Disordered" evidence="1">
    <location>
        <begin position="695"/>
        <end position="717"/>
    </location>
</feature>
<evidence type="ECO:0000313" key="2">
    <source>
        <dbReference type="EMBL" id="CAH3157479.1"/>
    </source>
</evidence>
<reference evidence="2 3" key="1">
    <citation type="submission" date="2022-05" db="EMBL/GenBank/DDBJ databases">
        <authorList>
            <consortium name="Genoscope - CEA"/>
            <person name="William W."/>
        </authorList>
    </citation>
    <scope>NUCLEOTIDE SEQUENCE [LARGE SCALE GENOMIC DNA]</scope>
</reference>
<evidence type="ECO:0000256" key="1">
    <source>
        <dbReference type="SAM" id="MobiDB-lite"/>
    </source>
</evidence>